<evidence type="ECO:0000313" key="1">
    <source>
        <dbReference type="Proteomes" id="UP000887566"/>
    </source>
</evidence>
<dbReference type="Gene3D" id="2.120.10.80">
    <property type="entry name" value="Kelch-type beta propeller"/>
    <property type="match status" value="2"/>
</dbReference>
<protein>
    <submittedName>
        <fullName evidence="2">Uncharacterized protein</fullName>
    </submittedName>
</protein>
<dbReference type="Pfam" id="PF24681">
    <property type="entry name" value="Kelch_KLHDC2_KLHL20_DRC7"/>
    <property type="match status" value="1"/>
</dbReference>
<name>A0A914UZX4_9BILA</name>
<dbReference type="GO" id="GO:0030332">
    <property type="term" value="F:cyclin binding"/>
    <property type="evidence" value="ECO:0007669"/>
    <property type="project" value="TreeGrafter"/>
</dbReference>
<dbReference type="PANTHER" id="PTHR47196:SF1">
    <property type="entry name" value="KELCH DOMAIN-CONTAINING PROTEIN 9"/>
    <property type="match status" value="1"/>
</dbReference>
<dbReference type="Proteomes" id="UP000887566">
    <property type="component" value="Unplaced"/>
</dbReference>
<evidence type="ECO:0000313" key="2">
    <source>
        <dbReference type="WBParaSite" id="PSAMB.scaffold1381size32332.g12803.t1"/>
    </source>
</evidence>
<dbReference type="PANTHER" id="PTHR47196">
    <property type="entry name" value="KELCH DOMAIN-CONTAINING PROTEIN 9"/>
    <property type="match status" value="1"/>
</dbReference>
<sequence length="398" mass="42660">MRRQPFEGFGGARAADRLIADLLIAFACASSCHDAYNYYSPPPPSDHHSCAMLALQLVTNRSPKAAHAAAVAANGRVYLHGGIHVKDSDNPSSALWRFDPNTDSWTLLNADGPRLSHHVAFVQDDRFLNFVGGWDGSARTSSVHTFDSKHETWLPMAPASGFPVGGGLSSHSVTPMTGEGALVIGRLGGLRTQRRTSAVLSLTGDHRRGFRFKVHEIPVASRSGHTAVAVNATRALVIGGRSDPHNAISIEELKLPFGRFDTTLNAHTCNLLGTIKNTTELTGRQRIAGRRYHVAVADACGRVLMHGGEGYEHLLPNTAEMRADLAVWQASPKRDGGGVWFDAPLRSTTVSSPSLLARSPKLSAHCGLAAGGGVLLFGGFKEGWRASKATFLLRPVEE</sequence>
<keyword evidence="1" id="KW-1185">Reference proteome</keyword>
<dbReference type="SUPFAM" id="SSF117281">
    <property type="entry name" value="Kelch motif"/>
    <property type="match status" value="1"/>
</dbReference>
<reference evidence="2" key="1">
    <citation type="submission" date="2022-11" db="UniProtKB">
        <authorList>
            <consortium name="WormBaseParasite"/>
        </authorList>
    </citation>
    <scope>IDENTIFICATION</scope>
</reference>
<dbReference type="InterPro" id="IPR042941">
    <property type="entry name" value="KLDC9"/>
</dbReference>
<proteinExistence type="predicted"/>
<dbReference type="InterPro" id="IPR015915">
    <property type="entry name" value="Kelch-typ_b-propeller"/>
</dbReference>
<organism evidence="1 2">
    <name type="scientific">Plectus sambesii</name>
    <dbReference type="NCBI Taxonomy" id="2011161"/>
    <lineage>
        <taxon>Eukaryota</taxon>
        <taxon>Metazoa</taxon>
        <taxon>Ecdysozoa</taxon>
        <taxon>Nematoda</taxon>
        <taxon>Chromadorea</taxon>
        <taxon>Plectida</taxon>
        <taxon>Plectina</taxon>
        <taxon>Plectoidea</taxon>
        <taxon>Plectidae</taxon>
        <taxon>Plectus</taxon>
    </lineage>
</organism>
<dbReference type="AlphaFoldDB" id="A0A914UZX4"/>
<dbReference type="WBParaSite" id="PSAMB.scaffold1381size32332.g12803.t1">
    <property type="protein sequence ID" value="PSAMB.scaffold1381size32332.g12803.t1"/>
    <property type="gene ID" value="PSAMB.scaffold1381size32332.g12803"/>
</dbReference>
<accession>A0A914UZX4</accession>